<proteinExistence type="predicted"/>
<organism evidence="1 2">
    <name type="scientific">Lederbergia wuyishanensis</name>
    <dbReference type="NCBI Taxonomy" id="1347903"/>
    <lineage>
        <taxon>Bacteria</taxon>
        <taxon>Bacillati</taxon>
        <taxon>Bacillota</taxon>
        <taxon>Bacilli</taxon>
        <taxon>Bacillales</taxon>
        <taxon>Bacillaceae</taxon>
        <taxon>Lederbergia</taxon>
    </lineage>
</organism>
<name>A0ABU0D5H2_9BACI</name>
<keyword evidence="2" id="KW-1185">Reference proteome</keyword>
<reference evidence="1 2" key="1">
    <citation type="submission" date="2023-07" db="EMBL/GenBank/DDBJ databases">
        <title>Genomic Encyclopedia of Type Strains, Phase IV (KMG-IV): sequencing the most valuable type-strain genomes for metagenomic binning, comparative biology and taxonomic classification.</title>
        <authorList>
            <person name="Goeker M."/>
        </authorList>
    </citation>
    <scope>NUCLEOTIDE SEQUENCE [LARGE SCALE GENOMIC DNA]</scope>
    <source>
        <strain evidence="1 2">DSM 27848</strain>
    </source>
</reference>
<dbReference type="Proteomes" id="UP001232343">
    <property type="component" value="Unassembled WGS sequence"/>
</dbReference>
<evidence type="ECO:0000313" key="2">
    <source>
        <dbReference type="Proteomes" id="UP001232343"/>
    </source>
</evidence>
<dbReference type="RefSeq" id="WP_244683386.1">
    <property type="nucleotide sequence ID" value="NZ_JALIRM010000017.1"/>
</dbReference>
<gene>
    <name evidence="1" type="ORF">J2S14_002487</name>
</gene>
<evidence type="ECO:0000313" key="1">
    <source>
        <dbReference type="EMBL" id="MDQ0343652.1"/>
    </source>
</evidence>
<protein>
    <submittedName>
        <fullName evidence="1">Uncharacterized protein</fullName>
    </submittedName>
</protein>
<dbReference type="EMBL" id="JAUSUO010000006">
    <property type="protein sequence ID" value="MDQ0343652.1"/>
    <property type="molecule type" value="Genomic_DNA"/>
</dbReference>
<comment type="caution">
    <text evidence="1">The sequence shown here is derived from an EMBL/GenBank/DDBJ whole genome shotgun (WGS) entry which is preliminary data.</text>
</comment>
<sequence length="137" mass="15986">MEMAKEIIGMLHEIKDTLNEHSTILNEHSNILNEHSVILNEHSTILREHSQILNDHSQKLDMHSETLQEHGLVLRGLRNGQEMLKAELSEMRLQNAREFGEIKEQMKDMGDSIDILKEYTWDNKKDILRIKKTMGMA</sequence>
<accession>A0ABU0D5H2</accession>